<dbReference type="PRINTS" id="PR01320">
    <property type="entry name" value="KIRCHANNEL"/>
</dbReference>
<evidence type="ECO:0000256" key="7">
    <source>
        <dbReference type="ARBA" id="ARBA00022989"/>
    </source>
</evidence>
<evidence type="ECO:0000256" key="3">
    <source>
        <dbReference type="ARBA" id="ARBA00022538"/>
    </source>
</evidence>
<keyword evidence="7 11" id="KW-1133">Transmembrane helix</keyword>
<keyword evidence="2" id="KW-0813">Transport</keyword>
<dbReference type="Pfam" id="PF07885">
    <property type="entry name" value="Ion_trans_2"/>
    <property type="match status" value="1"/>
</dbReference>
<feature type="transmembrane region" description="Helical" evidence="11">
    <location>
        <begin position="58"/>
        <end position="80"/>
    </location>
</feature>
<dbReference type="InterPro" id="IPR013518">
    <property type="entry name" value="K_chnl_inward-rec_Kir_cyto"/>
</dbReference>
<dbReference type="Pfam" id="PF17655">
    <property type="entry name" value="IRK_C"/>
    <property type="match status" value="1"/>
</dbReference>
<evidence type="ECO:0000259" key="12">
    <source>
        <dbReference type="Pfam" id="PF07885"/>
    </source>
</evidence>
<proteinExistence type="predicted"/>
<organism evidence="14 15">
    <name type="scientific">Cloacibacterium rupense</name>
    <dbReference type="NCBI Taxonomy" id="517423"/>
    <lineage>
        <taxon>Bacteria</taxon>
        <taxon>Pseudomonadati</taxon>
        <taxon>Bacteroidota</taxon>
        <taxon>Flavobacteriia</taxon>
        <taxon>Flavobacteriales</taxon>
        <taxon>Weeksellaceae</taxon>
    </lineage>
</organism>
<accession>A0ABQ2NJ75</accession>
<protein>
    <submittedName>
        <fullName evidence="14">Inward rectifier potassium channel Irk</fullName>
    </submittedName>
</protein>
<sequence>MGKLNQKIKEEKDSGFSTVVSGRFTNKDGRYNVKRKGVNLFDRYSWYHTFLLLPRFKFIGILVIAYVIANLIFASIYYAIGIEHLTGIDKSSPVREFVDVFFFSAQTFTTVGYGRIAPVGALASFVATFEAFLGLLCFAIATGLFYGRFSRPRAFIKFSEIAVVAPFEEEMAIMFRAAPFKNNMLSEAEVTITAAIEETKNGKLVSKFYQLEPTLQKINSFSLNWTIVHKIDSNSPFYGYTKEDFNNTDIELIIMIKAFDEVFANTVVQRTSYITSEIIYGAQFLPMYHSSKDNKTTILDLDKIDEYKRVE</sequence>
<dbReference type="PRINTS" id="PR00169">
    <property type="entry name" value="KCHANNEL"/>
</dbReference>
<evidence type="ECO:0000256" key="6">
    <source>
        <dbReference type="ARBA" id="ARBA00022958"/>
    </source>
</evidence>
<keyword evidence="9 11" id="KW-0472">Membrane</keyword>
<dbReference type="PANTHER" id="PTHR11767">
    <property type="entry name" value="INWARD RECTIFIER POTASSIUM CHANNEL"/>
    <property type="match status" value="1"/>
</dbReference>
<dbReference type="InterPro" id="IPR016449">
    <property type="entry name" value="K_chnl_inward-rec_Kir"/>
</dbReference>
<evidence type="ECO:0000256" key="1">
    <source>
        <dbReference type="ARBA" id="ARBA00004141"/>
    </source>
</evidence>
<dbReference type="InterPro" id="IPR014756">
    <property type="entry name" value="Ig_E-set"/>
</dbReference>
<evidence type="ECO:0000256" key="10">
    <source>
        <dbReference type="ARBA" id="ARBA00023303"/>
    </source>
</evidence>
<evidence type="ECO:0000256" key="4">
    <source>
        <dbReference type="ARBA" id="ARBA00022692"/>
    </source>
</evidence>
<evidence type="ECO:0000256" key="5">
    <source>
        <dbReference type="ARBA" id="ARBA00022882"/>
    </source>
</evidence>
<evidence type="ECO:0000256" key="11">
    <source>
        <dbReference type="SAM" id="Phobius"/>
    </source>
</evidence>
<comment type="caution">
    <text evidence="14">The sequence shown here is derived from an EMBL/GenBank/DDBJ whole genome shotgun (WGS) entry which is preliminary data.</text>
</comment>
<gene>
    <name evidence="14" type="primary">irk</name>
    <name evidence="14" type="ORF">GCM10010992_12630</name>
</gene>
<evidence type="ECO:0000259" key="13">
    <source>
        <dbReference type="Pfam" id="PF17655"/>
    </source>
</evidence>
<feature type="domain" description="Inward rectifier potassium channel C-terminal" evidence="13">
    <location>
        <begin position="156"/>
        <end position="310"/>
    </location>
</feature>
<feature type="transmembrane region" description="Helical" evidence="11">
    <location>
        <begin position="121"/>
        <end position="147"/>
    </location>
</feature>
<dbReference type="EMBL" id="BMLV01000002">
    <property type="protein sequence ID" value="GGP03598.1"/>
    <property type="molecule type" value="Genomic_DNA"/>
</dbReference>
<evidence type="ECO:0000313" key="15">
    <source>
        <dbReference type="Proteomes" id="UP000620064"/>
    </source>
</evidence>
<comment type="subcellular location">
    <subcellularLocation>
        <location evidence="1">Membrane</location>
        <topology evidence="1">Multi-pass membrane protein</topology>
    </subcellularLocation>
</comment>
<keyword evidence="15" id="KW-1185">Reference proteome</keyword>
<dbReference type="InterPro" id="IPR013099">
    <property type="entry name" value="K_chnl_dom"/>
</dbReference>
<keyword evidence="4 11" id="KW-0812">Transmembrane</keyword>
<dbReference type="RefSeq" id="WP_188617230.1">
    <property type="nucleotide sequence ID" value="NZ_BMLV01000002.1"/>
</dbReference>
<dbReference type="SUPFAM" id="SSF81296">
    <property type="entry name" value="E set domains"/>
    <property type="match status" value="1"/>
</dbReference>
<dbReference type="InterPro" id="IPR041647">
    <property type="entry name" value="IRK_C"/>
</dbReference>
<keyword evidence="10 14" id="KW-0407">Ion channel</keyword>
<evidence type="ECO:0000313" key="14">
    <source>
        <dbReference type="EMBL" id="GGP03598.1"/>
    </source>
</evidence>
<keyword evidence="5" id="KW-0851">Voltage-gated channel</keyword>
<dbReference type="Gene3D" id="1.10.287.70">
    <property type="match status" value="1"/>
</dbReference>
<evidence type="ECO:0000256" key="2">
    <source>
        <dbReference type="ARBA" id="ARBA00022448"/>
    </source>
</evidence>
<dbReference type="Gene3D" id="2.60.40.1400">
    <property type="entry name" value="G protein-activated inward rectifier potassium channel 1"/>
    <property type="match status" value="1"/>
</dbReference>
<evidence type="ECO:0000256" key="8">
    <source>
        <dbReference type="ARBA" id="ARBA00023065"/>
    </source>
</evidence>
<keyword evidence="3" id="KW-0633">Potassium transport</keyword>
<evidence type="ECO:0000256" key="9">
    <source>
        <dbReference type="ARBA" id="ARBA00023136"/>
    </source>
</evidence>
<feature type="domain" description="Potassium channel" evidence="12">
    <location>
        <begin position="67"/>
        <end position="145"/>
    </location>
</feature>
<name>A0ABQ2NJ75_9FLAO</name>
<keyword evidence="8" id="KW-0406">Ion transport</keyword>
<reference evidence="15" key="1">
    <citation type="journal article" date="2019" name="Int. J. Syst. Evol. Microbiol.">
        <title>The Global Catalogue of Microorganisms (GCM) 10K type strain sequencing project: providing services to taxonomists for standard genome sequencing and annotation.</title>
        <authorList>
            <consortium name="The Broad Institute Genomics Platform"/>
            <consortium name="The Broad Institute Genome Sequencing Center for Infectious Disease"/>
            <person name="Wu L."/>
            <person name="Ma J."/>
        </authorList>
    </citation>
    <scope>NUCLEOTIDE SEQUENCE [LARGE SCALE GENOMIC DNA]</scope>
    <source>
        <strain evidence="15">CGMCC 1.7656</strain>
    </source>
</reference>
<dbReference type="PANTHER" id="PTHR11767:SF102">
    <property type="entry name" value="INWARDLY RECTIFYING POTASSIUM CHANNEL 1, ISOFORM F"/>
    <property type="match status" value="1"/>
</dbReference>
<dbReference type="SUPFAM" id="SSF81324">
    <property type="entry name" value="Voltage-gated potassium channels"/>
    <property type="match status" value="1"/>
</dbReference>
<keyword evidence="6" id="KW-0630">Potassium</keyword>
<dbReference type="GO" id="GO:0034220">
    <property type="term" value="P:monoatomic ion transmembrane transport"/>
    <property type="evidence" value="ECO:0007669"/>
    <property type="project" value="UniProtKB-KW"/>
</dbReference>
<dbReference type="Proteomes" id="UP000620064">
    <property type="component" value="Unassembled WGS sequence"/>
</dbReference>